<dbReference type="Pfam" id="PF02811">
    <property type="entry name" value="PHP"/>
    <property type="match status" value="1"/>
</dbReference>
<feature type="domain" description="Polymerase/histidinol phosphatase N-terminal" evidence="1">
    <location>
        <begin position="4"/>
        <end position="71"/>
    </location>
</feature>
<organism evidence="2">
    <name type="scientific">marine sediment metagenome</name>
    <dbReference type="NCBI Taxonomy" id="412755"/>
    <lineage>
        <taxon>unclassified sequences</taxon>
        <taxon>metagenomes</taxon>
        <taxon>ecological metagenomes</taxon>
    </lineage>
</organism>
<gene>
    <name evidence="2" type="ORF">LCGC14_2997530</name>
</gene>
<evidence type="ECO:0000259" key="1">
    <source>
        <dbReference type="SMART" id="SM00481"/>
    </source>
</evidence>
<accession>A0A0F8Z9J9</accession>
<dbReference type="InterPro" id="IPR004805">
    <property type="entry name" value="DnaE2/DnaE/PolC"/>
</dbReference>
<dbReference type="GO" id="GO:0006260">
    <property type="term" value="P:DNA replication"/>
    <property type="evidence" value="ECO:0007669"/>
    <property type="project" value="InterPro"/>
</dbReference>
<proteinExistence type="predicted"/>
<dbReference type="InterPro" id="IPR004013">
    <property type="entry name" value="PHP_dom"/>
</dbReference>
<dbReference type="InterPro" id="IPR016195">
    <property type="entry name" value="Pol/histidinol_Pase-like"/>
</dbReference>
<comment type="caution">
    <text evidence="2">The sequence shown here is derived from an EMBL/GenBank/DDBJ whole genome shotgun (WGS) entry which is preliminary data.</text>
</comment>
<feature type="non-terminal residue" evidence="2">
    <location>
        <position position="74"/>
    </location>
</feature>
<name>A0A0F8Z9J9_9ZZZZ</name>
<reference evidence="2" key="1">
    <citation type="journal article" date="2015" name="Nature">
        <title>Complex archaea that bridge the gap between prokaryotes and eukaryotes.</title>
        <authorList>
            <person name="Spang A."/>
            <person name="Saw J.H."/>
            <person name="Jorgensen S.L."/>
            <person name="Zaremba-Niedzwiedzka K."/>
            <person name="Martijn J."/>
            <person name="Lind A.E."/>
            <person name="van Eijk R."/>
            <person name="Schleper C."/>
            <person name="Guy L."/>
            <person name="Ettema T.J."/>
        </authorList>
    </citation>
    <scope>NUCLEOTIDE SEQUENCE</scope>
</reference>
<dbReference type="GO" id="GO:0008408">
    <property type="term" value="F:3'-5' exonuclease activity"/>
    <property type="evidence" value="ECO:0007669"/>
    <property type="project" value="InterPro"/>
</dbReference>
<dbReference type="InterPro" id="IPR003141">
    <property type="entry name" value="Pol/His_phosphatase_N"/>
</dbReference>
<protein>
    <recommendedName>
        <fullName evidence="1">Polymerase/histidinol phosphatase N-terminal domain-containing protein</fullName>
    </recommendedName>
</protein>
<dbReference type="SUPFAM" id="SSF89550">
    <property type="entry name" value="PHP domain-like"/>
    <property type="match status" value="1"/>
</dbReference>
<dbReference type="PANTHER" id="PTHR32294:SF0">
    <property type="entry name" value="DNA POLYMERASE III SUBUNIT ALPHA"/>
    <property type="match status" value="1"/>
</dbReference>
<dbReference type="AlphaFoldDB" id="A0A0F8Z9J9"/>
<dbReference type="PANTHER" id="PTHR32294">
    <property type="entry name" value="DNA POLYMERASE III SUBUNIT ALPHA"/>
    <property type="match status" value="1"/>
</dbReference>
<evidence type="ECO:0000313" key="2">
    <source>
        <dbReference type="EMBL" id="KKK63119.1"/>
    </source>
</evidence>
<dbReference type="SMART" id="SM00481">
    <property type="entry name" value="POLIIIAc"/>
    <property type="match status" value="1"/>
</dbReference>
<dbReference type="CDD" id="cd07431">
    <property type="entry name" value="PHP_PolIIIA"/>
    <property type="match status" value="1"/>
</dbReference>
<sequence length="74" mass="8093">MSFCHLHLHSNFTFAKGSSSIDDLITKAKKRGMSALALTDKDGLYGAIRFYQKAIKEGIKPIIGAEITLESGYS</sequence>
<dbReference type="EMBL" id="LAZR01061667">
    <property type="protein sequence ID" value="KKK63119.1"/>
    <property type="molecule type" value="Genomic_DNA"/>
</dbReference>
<dbReference type="Gene3D" id="3.20.20.140">
    <property type="entry name" value="Metal-dependent hydrolases"/>
    <property type="match status" value="1"/>
</dbReference>